<dbReference type="EMBL" id="FOAP01000005">
    <property type="protein sequence ID" value="SEL38003.1"/>
    <property type="molecule type" value="Genomic_DNA"/>
</dbReference>
<evidence type="ECO:0000313" key="1">
    <source>
        <dbReference type="EMBL" id="SEL38003.1"/>
    </source>
</evidence>
<protein>
    <submittedName>
        <fullName evidence="1">Uncharacterized protein</fullName>
    </submittedName>
</protein>
<gene>
    <name evidence="1" type="ORF">SAMN05444354_105374</name>
</gene>
<reference evidence="2" key="1">
    <citation type="submission" date="2016-10" db="EMBL/GenBank/DDBJ databases">
        <authorList>
            <person name="Varghese N."/>
            <person name="Submissions S."/>
        </authorList>
    </citation>
    <scope>NUCLEOTIDE SEQUENCE [LARGE SCALE GENOMIC DNA]</scope>
    <source>
        <strain evidence="2">DSM 17044</strain>
    </source>
</reference>
<organism evidence="1 2">
    <name type="scientific">Stigmatella aurantiaca</name>
    <dbReference type="NCBI Taxonomy" id="41"/>
    <lineage>
        <taxon>Bacteria</taxon>
        <taxon>Pseudomonadati</taxon>
        <taxon>Myxococcota</taxon>
        <taxon>Myxococcia</taxon>
        <taxon>Myxococcales</taxon>
        <taxon>Cystobacterineae</taxon>
        <taxon>Archangiaceae</taxon>
        <taxon>Stigmatella</taxon>
    </lineage>
</organism>
<evidence type="ECO:0000313" key="2">
    <source>
        <dbReference type="Proteomes" id="UP000182719"/>
    </source>
</evidence>
<dbReference type="OrthoDB" id="5520862at2"/>
<dbReference type="RefSeq" id="WP_075006675.1">
    <property type="nucleotide sequence ID" value="NZ_FOAP01000005.1"/>
</dbReference>
<keyword evidence="2" id="KW-1185">Reference proteome</keyword>
<proteinExistence type="predicted"/>
<sequence length="278" mass="30070">MPIFLPVALGGLALTALGLGVKRVLEDASARPVFAEGTPAAEAMARHGAQVAAVRSARQRVKERMRAYAERQERARRETAEPFLILLERLERWGQASAREVLTGPGRDALTALPRGPVLRGSRRAWALRGVSGEEPPPGWEAMLEWLDRGVLTPDGPPVEVAGVALYPAAACLPTVAAEAEVVRAFGEASEALGRVEAFLDAVHARLEELERRVEMLQGRASVQLAYLEPTSFEAEGPEPRERLRRLGYLMGALAEALRWPVLSRDGGLADLPAPLAD</sequence>
<dbReference type="Proteomes" id="UP000182719">
    <property type="component" value="Unassembled WGS sequence"/>
</dbReference>
<name>A0A1H7PQE8_STIAU</name>
<dbReference type="AlphaFoldDB" id="A0A1H7PQE8"/>
<accession>A0A1H7PQE8</accession>